<protein>
    <submittedName>
        <fullName evidence="7">TetR/AcrR family transcriptional regulator</fullName>
    </submittedName>
</protein>
<gene>
    <name evidence="7" type="ORF">ACFQ16_12740</name>
</gene>
<feature type="DNA-binding region" description="H-T-H motif" evidence="4">
    <location>
        <begin position="42"/>
        <end position="61"/>
    </location>
</feature>
<dbReference type="SUPFAM" id="SSF46689">
    <property type="entry name" value="Homeodomain-like"/>
    <property type="match status" value="1"/>
</dbReference>
<dbReference type="InterPro" id="IPR050109">
    <property type="entry name" value="HTH-type_TetR-like_transc_reg"/>
</dbReference>
<dbReference type="RefSeq" id="WP_317630354.1">
    <property type="nucleotide sequence ID" value="NZ_BAABLT010000005.1"/>
</dbReference>
<keyword evidence="8" id="KW-1185">Reference proteome</keyword>
<evidence type="ECO:0000256" key="2">
    <source>
        <dbReference type="ARBA" id="ARBA00023125"/>
    </source>
</evidence>
<keyword evidence="3" id="KW-0804">Transcription</keyword>
<feature type="compositionally biased region" description="Basic residues" evidence="5">
    <location>
        <begin position="1"/>
        <end position="15"/>
    </location>
</feature>
<name>A0ABW3FSE9_9PSEU</name>
<dbReference type="InterPro" id="IPR009057">
    <property type="entry name" value="Homeodomain-like_sf"/>
</dbReference>
<evidence type="ECO:0000259" key="6">
    <source>
        <dbReference type="PROSITE" id="PS50977"/>
    </source>
</evidence>
<dbReference type="EMBL" id="JBHTIW010000007">
    <property type="protein sequence ID" value="MFD0920613.1"/>
    <property type="molecule type" value="Genomic_DNA"/>
</dbReference>
<dbReference type="InterPro" id="IPR001647">
    <property type="entry name" value="HTH_TetR"/>
</dbReference>
<dbReference type="PROSITE" id="PS50977">
    <property type="entry name" value="HTH_TETR_2"/>
    <property type="match status" value="1"/>
</dbReference>
<accession>A0ABW3FSE9</accession>
<evidence type="ECO:0000256" key="4">
    <source>
        <dbReference type="PROSITE-ProRule" id="PRU00335"/>
    </source>
</evidence>
<evidence type="ECO:0000256" key="5">
    <source>
        <dbReference type="SAM" id="MobiDB-lite"/>
    </source>
</evidence>
<dbReference type="PRINTS" id="PR00455">
    <property type="entry name" value="HTHTETR"/>
</dbReference>
<dbReference type="Gene3D" id="1.10.357.10">
    <property type="entry name" value="Tetracycline Repressor, domain 2"/>
    <property type="match status" value="1"/>
</dbReference>
<evidence type="ECO:0000313" key="7">
    <source>
        <dbReference type="EMBL" id="MFD0920613.1"/>
    </source>
</evidence>
<dbReference type="Proteomes" id="UP001597018">
    <property type="component" value="Unassembled WGS sequence"/>
</dbReference>
<keyword evidence="2 4" id="KW-0238">DNA-binding</keyword>
<feature type="region of interest" description="Disordered" evidence="5">
    <location>
        <begin position="1"/>
        <end position="20"/>
    </location>
</feature>
<organism evidence="7 8">
    <name type="scientific">Saccharopolyspora rosea</name>
    <dbReference type="NCBI Taxonomy" id="524884"/>
    <lineage>
        <taxon>Bacteria</taxon>
        <taxon>Bacillati</taxon>
        <taxon>Actinomycetota</taxon>
        <taxon>Actinomycetes</taxon>
        <taxon>Pseudonocardiales</taxon>
        <taxon>Pseudonocardiaceae</taxon>
        <taxon>Saccharopolyspora</taxon>
    </lineage>
</organism>
<evidence type="ECO:0000256" key="1">
    <source>
        <dbReference type="ARBA" id="ARBA00023015"/>
    </source>
</evidence>
<proteinExistence type="predicted"/>
<reference evidence="8" key="1">
    <citation type="journal article" date="2019" name="Int. J. Syst. Evol. Microbiol.">
        <title>The Global Catalogue of Microorganisms (GCM) 10K type strain sequencing project: providing services to taxonomists for standard genome sequencing and annotation.</title>
        <authorList>
            <consortium name="The Broad Institute Genomics Platform"/>
            <consortium name="The Broad Institute Genome Sequencing Center for Infectious Disease"/>
            <person name="Wu L."/>
            <person name="Ma J."/>
        </authorList>
    </citation>
    <scope>NUCLEOTIDE SEQUENCE [LARGE SCALE GENOMIC DNA]</scope>
    <source>
        <strain evidence="8">CCUG 56401</strain>
    </source>
</reference>
<dbReference type="PANTHER" id="PTHR30055:SF234">
    <property type="entry name" value="HTH-TYPE TRANSCRIPTIONAL REGULATOR BETI"/>
    <property type="match status" value="1"/>
</dbReference>
<evidence type="ECO:0000313" key="8">
    <source>
        <dbReference type="Proteomes" id="UP001597018"/>
    </source>
</evidence>
<sequence>MSTPRRGKGPGRPRRIPADEQRERVLRAATGVFAASGPAAAGIEEIARRAGVGRQSVYELFGDRAALFAAAVARAEEHAFRALSHEVLEPHDEELGAVARRAYARLFGYVADNPEIHDLLHVAERSGDPALTRLCRRLAPVYAEASRRRFRDEGVTSGRADDALVALCFAMTEAMVLLSRAPDAPEPEALIDLLTEFTVGGVTRLLRRTPGVIDRLR</sequence>
<evidence type="ECO:0000256" key="3">
    <source>
        <dbReference type="ARBA" id="ARBA00023163"/>
    </source>
</evidence>
<feature type="domain" description="HTH tetR-type" evidence="6">
    <location>
        <begin position="19"/>
        <end position="79"/>
    </location>
</feature>
<dbReference type="PANTHER" id="PTHR30055">
    <property type="entry name" value="HTH-TYPE TRANSCRIPTIONAL REGULATOR RUTR"/>
    <property type="match status" value="1"/>
</dbReference>
<dbReference type="Pfam" id="PF00440">
    <property type="entry name" value="TetR_N"/>
    <property type="match status" value="1"/>
</dbReference>
<keyword evidence="1" id="KW-0805">Transcription regulation</keyword>
<comment type="caution">
    <text evidence="7">The sequence shown here is derived from an EMBL/GenBank/DDBJ whole genome shotgun (WGS) entry which is preliminary data.</text>
</comment>